<dbReference type="RefSeq" id="WP_116775480.1">
    <property type="nucleotide sequence ID" value="NZ_QDKG01000002.1"/>
</dbReference>
<dbReference type="NCBIfam" id="TIGR01770">
    <property type="entry name" value="NDH_I_N"/>
    <property type="match status" value="1"/>
</dbReference>
<dbReference type="EMBL" id="QDKG01000002">
    <property type="protein sequence ID" value="PVH25909.1"/>
    <property type="molecule type" value="Genomic_DNA"/>
</dbReference>
<evidence type="ECO:0000256" key="5">
    <source>
        <dbReference type="HAMAP-Rule" id="MF_00445"/>
    </source>
</evidence>
<evidence type="ECO:0000256" key="4">
    <source>
        <dbReference type="ARBA" id="ARBA00023136"/>
    </source>
</evidence>
<dbReference type="EC" id="7.1.1.-" evidence="5"/>
<comment type="similarity">
    <text evidence="5">Belongs to the complex I subunit 2 family.</text>
</comment>
<dbReference type="Pfam" id="PF00361">
    <property type="entry name" value="Proton_antipo_M"/>
    <property type="match status" value="1"/>
</dbReference>
<evidence type="ECO:0000256" key="1">
    <source>
        <dbReference type="ARBA" id="ARBA00004127"/>
    </source>
</evidence>
<dbReference type="GO" id="GO:0042773">
    <property type="term" value="P:ATP synthesis coupled electron transport"/>
    <property type="evidence" value="ECO:0007669"/>
    <property type="project" value="InterPro"/>
</dbReference>
<protein>
    <recommendedName>
        <fullName evidence="5">NADH-quinone oxidoreductase subunit N</fullName>
        <ecNumber evidence="5">7.1.1.-</ecNumber>
    </recommendedName>
    <alternativeName>
        <fullName evidence="5">NADH dehydrogenase I subunit N</fullName>
    </alternativeName>
    <alternativeName>
        <fullName evidence="5">NDH-1 subunit N</fullName>
    </alternativeName>
</protein>
<dbReference type="GO" id="GO:0008137">
    <property type="term" value="F:NADH dehydrogenase (ubiquinone) activity"/>
    <property type="evidence" value="ECO:0007669"/>
    <property type="project" value="InterPro"/>
</dbReference>
<feature type="transmembrane region" description="Helical" evidence="5">
    <location>
        <begin position="393"/>
        <end position="414"/>
    </location>
</feature>
<gene>
    <name evidence="5" type="primary">nuoN</name>
    <name evidence="8" type="ORF">DC487_08250</name>
</gene>
<feature type="transmembrane region" description="Helical" evidence="5">
    <location>
        <begin position="92"/>
        <end position="109"/>
    </location>
</feature>
<feature type="transmembrane region" description="Helical" evidence="5">
    <location>
        <begin position="147"/>
        <end position="170"/>
    </location>
</feature>
<dbReference type="GO" id="GO:0012505">
    <property type="term" value="C:endomembrane system"/>
    <property type="evidence" value="ECO:0007669"/>
    <property type="project" value="UniProtKB-SubCell"/>
</dbReference>
<keyword evidence="5" id="KW-0874">Quinone</keyword>
<feature type="transmembrane region" description="Helical" evidence="5">
    <location>
        <begin position="316"/>
        <end position="337"/>
    </location>
</feature>
<feature type="domain" description="NADH:quinone oxidoreductase/Mrp antiporter transmembrane" evidence="7">
    <location>
        <begin position="114"/>
        <end position="407"/>
    </location>
</feature>
<feature type="transmembrane region" description="Helical" evidence="5">
    <location>
        <begin position="358"/>
        <end position="381"/>
    </location>
</feature>
<sequence>MGAIITLSLLAILLLYLGLFKAKSALLPVTLAGLALAIGFEWYGWNQMAAPQYSGMVLFDHYAIAFSILCIFIAGLVLSLSKAYFKAISENVAEYYALILFSLVGALLVCAYHNFAILFIGIEVMSVALYILVGIRKKDRASNEAALKYFLMGAFSTGFLLFGITLMYGATGSFDLNELQQYVRSTPDHQISPLFFAGILLMLVGLCFKVGAAPFHFWTPDVYDGSPILITAYMSTVVKVASFAGFLRLFSMVMVPLDGFWEPLLLTIAIITLFVGNISALVQSSFKRMLAYSSIAHAGYMLFAILSIGSLSPSAILTYGLAYSLASVVAFAALILVKRQIGTDQFESFNGLAKQNRFLAFVVTVAMLSLAGIPLTAGFIGKFMMFGRVMESYHTLLLVLAAINAVIGVCYYLRVVVHLYFKSVGDQVETSAIKVPLNFQIIFAISILLTLAVGVYPEWLINLL</sequence>
<keyword evidence="4 5" id="KW-0472">Membrane</keyword>
<comment type="function">
    <text evidence="5">NDH-1 shuttles electrons from NADH, via FMN and iron-sulfur (Fe-S) centers, to quinones in the respiratory chain. The immediate electron acceptor for the enzyme in this species is believed to be a menaquinone. Couples the redox reaction to proton translocation (for every two electrons transferred, four hydrogen ions are translocated across the cytoplasmic membrane), and thus conserves the redox energy in a proton gradient.</text>
</comment>
<keyword evidence="5" id="KW-0813">Transport</keyword>
<comment type="subcellular location">
    <subcellularLocation>
        <location evidence="5">Cell membrane</location>
        <topology evidence="5">Multi-pass membrane protein</topology>
    </subcellularLocation>
    <subcellularLocation>
        <location evidence="1">Endomembrane system</location>
        <topology evidence="1">Multi-pass membrane protein</topology>
    </subcellularLocation>
    <subcellularLocation>
        <location evidence="6">Membrane</location>
        <topology evidence="6">Multi-pass membrane protein</topology>
    </subcellularLocation>
</comment>
<comment type="caution">
    <text evidence="8">The sequence shown here is derived from an EMBL/GenBank/DDBJ whole genome shotgun (WGS) entry which is preliminary data.</text>
</comment>
<keyword evidence="5" id="KW-1278">Translocase</keyword>
<evidence type="ECO:0000256" key="2">
    <source>
        <dbReference type="ARBA" id="ARBA00022692"/>
    </source>
</evidence>
<dbReference type="PANTHER" id="PTHR22773">
    <property type="entry name" value="NADH DEHYDROGENASE"/>
    <property type="match status" value="1"/>
</dbReference>
<feature type="transmembrane region" description="Helical" evidence="5">
    <location>
        <begin position="61"/>
        <end position="80"/>
    </location>
</feature>
<feature type="transmembrane region" description="Helical" evidence="5">
    <location>
        <begin position="263"/>
        <end position="282"/>
    </location>
</feature>
<feature type="transmembrane region" description="Helical" evidence="5">
    <location>
        <begin position="289"/>
        <end position="310"/>
    </location>
</feature>
<organism evidence="8 9">
    <name type="scientific">Sphingobacterium corticibacter</name>
    <dbReference type="NCBI Taxonomy" id="2171749"/>
    <lineage>
        <taxon>Bacteria</taxon>
        <taxon>Pseudomonadati</taxon>
        <taxon>Bacteroidota</taxon>
        <taxon>Sphingobacteriia</taxon>
        <taxon>Sphingobacteriales</taxon>
        <taxon>Sphingobacteriaceae</taxon>
        <taxon>Sphingobacterium</taxon>
    </lineage>
</organism>
<dbReference type="GO" id="GO:0005886">
    <property type="term" value="C:plasma membrane"/>
    <property type="evidence" value="ECO:0007669"/>
    <property type="project" value="UniProtKB-SubCell"/>
</dbReference>
<feature type="transmembrane region" description="Helical" evidence="5">
    <location>
        <begin position="190"/>
        <end position="208"/>
    </location>
</feature>
<comment type="subunit">
    <text evidence="5">NDH-1 is composed of 14 different subunits. Subunits NuoA, H, J, K, L, M, N constitute the membrane sector of the complex.</text>
</comment>
<dbReference type="OrthoDB" id="9811718at2"/>
<dbReference type="GO" id="GO:0050136">
    <property type="term" value="F:NADH dehydrogenase (quinone) (non-electrogenic) activity"/>
    <property type="evidence" value="ECO:0007669"/>
    <property type="project" value="UniProtKB-UniRule"/>
</dbReference>
<keyword evidence="9" id="KW-1185">Reference proteome</keyword>
<evidence type="ECO:0000313" key="9">
    <source>
        <dbReference type="Proteomes" id="UP000245627"/>
    </source>
</evidence>
<dbReference type="GO" id="GO:0048038">
    <property type="term" value="F:quinone binding"/>
    <property type="evidence" value="ECO:0007669"/>
    <property type="project" value="UniProtKB-KW"/>
</dbReference>
<dbReference type="HAMAP" id="MF_00445">
    <property type="entry name" value="NDH1_NuoN_1"/>
    <property type="match status" value="1"/>
</dbReference>
<feature type="transmembrane region" description="Helical" evidence="5">
    <location>
        <begin position="228"/>
        <end position="251"/>
    </location>
</feature>
<name>A0A2T8HKD5_9SPHI</name>
<accession>A0A2T8HKD5</accession>
<keyword evidence="3 5" id="KW-1133">Transmembrane helix</keyword>
<feature type="transmembrane region" description="Helical" evidence="5">
    <location>
        <begin position="115"/>
        <end position="135"/>
    </location>
</feature>
<dbReference type="InterPro" id="IPR001750">
    <property type="entry name" value="ND/Mrp_TM"/>
</dbReference>
<keyword evidence="5" id="KW-0520">NAD</keyword>
<keyword evidence="2 5" id="KW-0812">Transmembrane</keyword>
<dbReference type="InterPro" id="IPR010096">
    <property type="entry name" value="NADH-Q_OxRdtase_suN/2"/>
</dbReference>
<evidence type="ECO:0000256" key="6">
    <source>
        <dbReference type="RuleBase" id="RU000320"/>
    </source>
</evidence>
<feature type="transmembrane region" description="Helical" evidence="5">
    <location>
        <begin position="435"/>
        <end position="456"/>
    </location>
</feature>
<dbReference type="Proteomes" id="UP000245627">
    <property type="component" value="Unassembled WGS sequence"/>
</dbReference>
<dbReference type="AlphaFoldDB" id="A0A2T8HKD5"/>
<evidence type="ECO:0000256" key="3">
    <source>
        <dbReference type="ARBA" id="ARBA00022989"/>
    </source>
</evidence>
<evidence type="ECO:0000259" key="7">
    <source>
        <dbReference type="Pfam" id="PF00361"/>
    </source>
</evidence>
<keyword evidence="5" id="KW-1003">Cell membrane</keyword>
<evidence type="ECO:0000313" key="8">
    <source>
        <dbReference type="EMBL" id="PVH25909.1"/>
    </source>
</evidence>
<proteinExistence type="inferred from homology"/>
<comment type="catalytic activity">
    <reaction evidence="5">
        <text>a quinone + NADH + 5 H(+)(in) = a quinol + NAD(+) + 4 H(+)(out)</text>
        <dbReference type="Rhea" id="RHEA:57888"/>
        <dbReference type="ChEBI" id="CHEBI:15378"/>
        <dbReference type="ChEBI" id="CHEBI:24646"/>
        <dbReference type="ChEBI" id="CHEBI:57540"/>
        <dbReference type="ChEBI" id="CHEBI:57945"/>
        <dbReference type="ChEBI" id="CHEBI:132124"/>
    </reaction>
</comment>
<reference evidence="8 9" key="1">
    <citation type="submission" date="2018-04" db="EMBL/GenBank/DDBJ databases">
        <title>Sphingobacterium cortibacter sp. nov.</title>
        <authorList>
            <person name="Li Y."/>
        </authorList>
    </citation>
    <scope>NUCLEOTIDE SEQUENCE [LARGE SCALE GENOMIC DNA]</scope>
    <source>
        <strain evidence="8 9">2c-3</strain>
    </source>
</reference>